<evidence type="ECO:0000313" key="2">
    <source>
        <dbReference type="EMBL" id="MDM8323680.1"/>
    </source>
</evidence>
<dbReference type="RefSeq" id="WP_289558002.1">
    <property type="nucleotide sequence ID" value="NZ_JAUDCP010000015.1"/>
</dbReference>
<reference evidence="2 3" key="1">
    <citation type="submission" date="2023-06" db="EMBL/GenBank/DDBJ databases">
        <authorList>
            <person name="Zeman M."/>
            <person name="Kubasova T."/>
            <person name="Jahodarova E."/>
            <person name="Nykrynova M."/>
            <person name="Rychlik I."/>
        </authorList>
    </citation>
    <scope>NUCLEOTIDE SEQUENCE [LARGE SCALE GENOMIC DNA]</scope>
    <source>
        <strain evidence="2 3">109_WCHN</strain>
    </source>
</reference>
<feature type="region of interest" description="Disordered" evidence="1">
    <location>
        <begin position="53"/>
        <end position="80"/>
    </location>
</feature>
<evidence type="ECO:0000313" key="3">
    <source>
        <dbReference type="Proteomes" id="UP001169458"/>
    </source>
</evidence>
<organism evidence="2 3">
    <name type="scientific">Bacteroides gallinaceum</name>
    <dbReference type="NCBI Taxonomy" id="1462571"/>
    <lineage>
        <taxon>Bacteria</taxon>
        <taxon>Pseudomonadati</taxon>
        <taxon>Bacteroidota</taxon>
        <taxon>Bacteroidia</taxon>
        <taxon>Bacteroidales</taxon>
        <taxon>Bacteroidaceae</taxon>
        <taxon>Bacteroides</taxon>
    </lineage>
</organism>
<evidence type="ECO:0000256" key="1">
    <source>
        <dbReference type="SAM" id="MobiDB-lite"/>
    </source>
</evidence>
<keyword evidence="3" id="KW-1185">Reference proteome</keyword>
<sequence>MKETDRRMPGRFFTSSLKTYIFNLKIGISSLEIYIFRLEIQILSRKATFPSHSPAVPQSLRPTEAHSPLPATEKQEMQDFRQKNRKKVLAIQIYPYICKRIETNRNNPAIKQQIIQRYVTYNGKYILLVAPLATSKVVRETSRVYMLPSK</sequence>
<gene>
    <name evidence="2" type="ORF">QUW60_00260</name>
</gene>
<comment type="caution">
    <text evidence="2">The sequence shown here is derived from an EMBL/GenBank/DDBJ whole genome shotgun (WGS) entry which is preliminary data.</text>
</comment>
<dbReference type="EMBL" id="JAUDEN010000001">
    <property type="protein sequence ID" value="MDM8323680.1"/>
    <property type="molecule type" value="Genomic_DNA"/>
</dbReference>
<reference evidence="3" key="2">
    <citation type="submission" date="2023-07" db="EMBL/GenBank/DDBJ databases">
        <title>Identification and characterization of horizontal gene transfer across gut microbiota members of farm animals based on homology search.</title>
        <authorList>
            <person name="Schwarzerova J."/>
            <person name="Nykrynova M."/>
            <person name="Jureckova K."/>
            <person name="Cejkova D."/>
            <person name="Rychlik I."/>
        </authorList>
    </citation>
    <scope>NUCLEOTIDE SEQUENCE [LARGE SCALE GENOMIC DNA]</scope>
    <source>
        <strain evidence="3">109_WCHN</strain>
    </source>
</reference>
<proteinExistence type="predicted"/>
<protein>
    <submittedName>
        <fullName evidence="2">Uncharacterized protein</fullName>
    </submittedName>
</protein>
<dbReference type="Proteomes" id="UP001169458">
    <property type="component" value="Unassembled WGS sequence"/>
</dbReference>
<accession>A0ABT7VDE3</accession>
<name>A0ABT7VDE3_9BACE</name>